<gene>
    <name evidence="1" type="ORF">IHE45_12G039100</name>
</gene>
<evidence type="ECO:0000313" key="2">
    <source>
        <dbReference type="Proteomes" id="UP000827976"/>
    </source>
</evidence>
<keyword evidence="2" id="KW-1185">Reference proteome</keyword>
<organism evidence="1 2">
    <name type="scientific">Dioscorea alata</name>
    <name type="common">Purple yam</name>
    <dbReference type="NCBI Taxonomy" id="55571"/>
    <lineage>
        <taxon>Eukaryota</taxon>
        <taxon>Viridiplantae</taxon>
        <taxon>Streptophyta</taxon>
        <taxon>Embryophyta</taxon>
        <taxon>Tracheophyta</taxon>
        <taxon>Spermatophyta</taxon>
        <taxon>Magnoliopsida</taxon>
        <taxon>Liliopsida</taxon>
        <taxon>Dioscoreales</taxon>
        <taxon>Dioscoreaceae</taxon>
        <taxon>Dioscorea</taxon>
    </lineage>
</organism>
<dbReference type="Proteomes" id="UP000827976">
    <property type="component" value="Chromosome 12"/>
</dbReference>
<evidence type="ECO:0000313" key="1">
    <source>
        <dbReference type="EMBL" id="KAH7667115.1"/>
    </source>
</evidence>
<proteinExistence type="predicted"/>
<protein>
    <submittedName>
        <fullName evidence="1">Protein MIZU-KUSSEI 1-like plant protein</fullName>
    </submittedName>
</protein>
<name>A0ACB7V1L6_DIOAL</name>
<comment type="caution">
    <text evidence="1">The sequence shown here is derived from an EMBL/GenBank/DDBJ whole genome shotgun (WGS) entry which is preliminary data.</text>
</comment>
<sequence>MLQNYQRKNLMEVVAPKMDHSLSSSSSYCFDSDDSSLPLELPLMRSRRSEKHTSLSLIATVTSIFRSFIPSLQTIFLPSCKWLSMPVTVPMSPSPSRKKITGTFFGNKRGRVSFAVQEDPRSEPMLLLELAMPTSHLVKEMASGMVRILLECELTSNNNINMHKKKRAPSRCLWDEPTWTMYCNGHRRGFAVSRQCTVSDLHVLGAVKTVSVGAGVLPAVMGNALEMGKGSGNYSGAVFDGSLGGGEVMYMRAKFERVVGSKDSEALYMISPDCGRGKRFDNGGPELSLFLLRI</sequence>
<reference evidence="2" key="1">
    <citation type="journal article" date="2022" name="Nat. Commun.">
        <title>Chromosome evolution and the genetic basis of agronomically important traits in greater yam.</title>
        <authorList>
            <person name="Bredeson J.V."/>
            <person name="Lyons J.B."/>
            <person name="Oniyinde I.O."/>
            <person name="Okereke N.R."/>
            <person name="Kolade O."/>
            <person name="Nnabue I."/>
            <person name="Nwadili C.O."/>
            <person name="Hribova E."/>
            <person name="Parker M."/>
            <person name="Nwogha J."/>
            <person name="Shu S."/>
            <person name="Carlson J."/>
            <person name="Kariba R."/>
            <person name="Muthemba S."/>
            <person name="Knop K."/>
            <person name="Barton G.J."/>
            <person name="Sherwood A.V."/>
            <person name="Lopez-Montes A."/>
            <person name="Asiedu R."/>
            <person name="Jamnadass R."/>
            <person name="Muchugi A."/>
            <person name="Goodstein D."/>
            <person name="Egesi C.N."/>
            <person name="Featherston J."/>
            <person name="Asfaw A."/>
            <person name="Simpson G.G."/>
            <person name="Dolezel J."/>
            <person name="Hendre P.S."/>
            <person name="Van Deynze A."/>
            <person name="Kumar P.L."/>
            <person name="Obidiegwu J.E."/>
            <person name="Bhattacharjee R."/>
            <person name="Rokhsar D.S."/>
        </authorList>
    </citation>
    <scope>NUCLEOTIDE SEQUENCE [LARGE SCALE GENOMIC DNA]</scope>
    <source>
        <strain evidence="2">cv. TDa95/00328</strain>
    </source>
</reference>
<accession>A0ACB7V1L6</accession>
<dbReference type="EMBL" id="CM037022">
    <property type="protein sequence ID" value="KAH7667115.1"/>
    <property type="molecule type" value="Genomic_DNA"/>
</dbReference>